<keyword evidence="4" id="KW-1185">Reference proteome</keyword>
<protein>
    <recommendedName>
        <fullName evidence="2">AAA+ ATPase domain-containing protein</fullName>
    </recommendedName>
</protein>
<feature type="domain" description="AAA+ ATPase" evidence="2">
    <location>
        <begin position="44"/>
        <end position="196"/>
    </location>
</feature>
<name>A0A518K454_9BACT</name>
<gene>
    <name evidence="3" type="ORF">Spa11_07480</name>
</gene>
<feature type="region of interest" description="Disordered" evidence="1">
    <location>
        <begin position="385"/>
        <end position="424"/>
    </location>
</feature>
<dbReference type="Gene3D" id="3.40.50.300">
    <property type="entry name" value="P-loop containing nucleotide triphosphate hydrolases"/>
    <property type="match status" value="1"/>
</dbReference>
<dbReference type="EMBL" id="CP036349">
    <property type="protein sequence ID" value="QDV72569.1"/>
    <property type="molecule type" value="Genomic_DNA"/>
</dbReference>
<dbReference type="InterPro" id="IPR049945">
    <property type="entry name" value="AAA_22"/>
</dbReference>
<organism evidence="3 4">
    <name type="scientific">Botrimarina mediterranea</name>
    <dbReference type="NCBI Taxonomy" id="2528022"/>
    <lineage>
        <taxon>Bacteria</taxon>
        <taxon>Pseudomonadati</taxon>
        <taxon>Planctomycetota</taxon>
        <taxon>Planctomycetia</taxon>
        <taxon>Pirellulales</taxon>
        <taxon>Lacipirellulaceae</taxon>
        <taxon>Botrimarina</taxon>
    </lineage>
</organism>
<dbReference type="InterPro" id="IPR027417">
    <property type="entry name" value="P-loop_NTPase"/>
</dbReference>
<dbReference type="InterPro" id="IPR052026">
    <property type="entry name" value="ExeA_AAA_ATPase_DNA-bind"/>
</dbReference>
<dbReference type="AlphaFoldDB" id="A0A518K454"/>
<evidence type="ECO:0000313" key="3">
    <source>
        <dbReference type="EMBL" id="QDV72569.1"/>
    </source>
</evidence>
<dbReference type="SMART" id="SM00382">
    <property type="entry name" value="AAA"/>
    <property type="match status" value="1"/>
</dbReference>
<dbReference type="CDD" id="cd00009">
    <property type="entry name" value="AAA"/>
    <property type="match status" value="1"/>
</dbReference>
<sequence>MPSPSLSLTVSQRAFPAHPRADRYFAAATSEAARRRLLQCLVRGDGPALLLGAPGVGKTMLLEVLSADLAQQGLCVVRLASTQLCTRRALLQAILHGLGAPYRDREEGELRLALTDLLSDTTATGEGVALLVDEAQTLPVRLLEELRVLANVAVDGAPRLRLMLAATHALDEAFTAPELDAFSQRIAARCYLDPLNRDETARYVRAHIAVAGGDPDRLLAHDVYETITRASDGLPRLINQVCDRAIVMATEQDRAVIDAAAISEAWSDLHQLAAPWQSPASARLAAASQPQAESDSSVEFGVLDDEEYAAAPPAPQGDWNAGDKLHEVAAASPAAEAFDDGDESFEEEDDDLPCVAYAFPGASTRFDEEEEALLREADDLFNEVASASQAPSEKAPAGQPQPVSESKQAAKAPQATRDPFDEEFDEEEIVIDPFAELERVIPAAPVVTSKPSDLGRALAAIDAAVDGLLADEAFSAQPKAPAPKPSVVAAAEDDILIVETEDGPKPEARREEYAQLFANLRHG</sequence>
<dbReference type="Proteomes" id="UP000316426">
    <property type="component" value="Chromosome"/>
</dbReference>
<proteinExistence type="predicted"/>
<dbReference type="PANTHER" id="PTHR35894">
    <property type="entry name" value="GENERAL SECRETION PATHWAY PROTEIN A-RELATED"/>
    <property type="match status" value="1"/>
</dbReference>
<reference evidence="3 4" key="1">
    <citation type="submission" date="2019-02" db="EMBL/GenBank/DDBJ databases">
        <title>Deep-cultivation of Planctomycetes and their phenomic and genomic characterization uncovers novel biology.</title>
        <authorList>
            <person name="Wiegand S."/>
            <person name="Jogler M."/>
            <person name="Boedeker C."/>
            <person name="Pinto D."/>
            <person name="Vollmers J."/>
            <person name="Rivas-Marin E."/>
            <person name="Kohn T."/>
            <person name="Peeters S.H."/>
            <person name="Heuer A."/>
            <person name="Rast P."/>
            <person name="Oberbeckmann S."/>
            <person name="Bunk B."/>
            <person name="Jeske O."/>
            <person name="Meyerdierks A."/>
            <person name="Storesund J.E."/>
            <person name="Kallscheuer N."/>
            <person name="Luecker S."/>
            <person name="Lage O.M."/>
            <person name="Pohl T."/>
            <person name="Merkel B.J."/>
            <person name="Hornburger P."/>
            <person name="Mueller R.-W."/>
            <person name="Bruemmer F."/>
            <person name="Labrenz M."/>
            <person name="Spormann A.M."/>
            <person name="Op den Camp H."/>
            <person name="Overmann J."/>
            <person name="Amann R."/>
            <person name="Jetten M.S.M."/>
            <person name="Mascher T."/>
            <person name="Medema M.H."/>
            <person name="Devos D.P."/>
            <person name="Kaster A.-K."/>
            <person name="Ovreas L."/>
            <person name="Rohde M."/>
            <person name="Galperin M.Y."/>
            <person name="Jogler C."/>
        </authorList>
    </citation>
    <scope>NUCLEOTIDE SEQUENCE [LARGE SCALE GENOMIC DNA]</scope>
    <source>
        <strain evidence="3 4">Spa11</strain>
    </source>
</reference>
<dbReference type="GO" id="GO:0016887">
    <property type="term" value="F:ATP hydrolysis activity"/>
    <property type="evidence" value="ECO:0007669"/>
    <property type="project" value="InterPro"/>
</dbReference>
<evidence type="ECO:0000259" key="2">
    <source>
        <dbReference type="SMART" id="SM00382"/>
    </source>
</evidence>
<evidence type="ECO:0000313" key="4">
    <source>
        <dbReference type="Proteomes" id="UP000316426"/>
    </source>
</evidence>
<dbReference type="RefSeq" id="WP_145108011.1">
    <property type="nucleotide sequence ID" value="NZ_CP036349.1"/>
</dbReference>
<dbReference type="InterPro" id="IPR003593">
    <property type="entry name" value="AAA+_ATPase"/>
</dbReference>
<dbReference type="SUPFAM" id="SSF52540">
    <property type="entry name" value="P-loop containing nucleoside triphosphate hydrolases"/>
    <property type="match status" value="1"/>
</dbReference>
<evidence type="ECO:0000256" key="1">
    <source>
        <dbReference type="SAM" id="MobiDB-lite"/>
    </source>
</evidence>
<dbReference type="KEGG" id="bmei:Spa11_07480"/>
<dbReference type="Pfam" id="PF13401">
    <property type="entry name" value="AAA_22"/>
    <property type="match status" value="1"/>
</dbReference>
<dbReference type="PANTHER" id="PTHR35894:SF1">
    <property type="entry name" value="PHOSPHORIBULOKINASE _ URIDINE KINASE FAMILY"/>
    <property type="match status" value="1"/>
</dbReference>
<accession>A0A518K454</accession>